<dbReference type="GO" id="GO:0006355">
    <property type="term" value="P:regulation of DNA-templated transcription"/>
    <property type="evidence" value="ECO:0007669"/>
    <property type="project" value="InterPro"/>
</dbReference>
<reference evidence="2" key="1">
    <citation type="submission" date="2022-06" db="EMBL/GenBank/DDBJ databases">
        <title>Isolation and Genomics of Futiania mangrovii gen. nov., sp. nov., a Rare and Metabolically-versatile member in the Class Alphaproteobacteria.</title>
        <authorList>
            <person name="Liu L."/>
            <person name="Huang W.-C."/>
            <person name="Pan J."/>
            <person name="Li J."/>
            <person name="Huang Y."/>
            <person name="Du H."/>
            <person name="Liu Y."/>
            <person name="Li M."/>
        </authorList>
    </citation>
    <scope>NUCLEOTIDE SEQUENCE</scope>
    <source>
        <strain evidence="2">FT118</strain>
    </source>
</reference>
<dbReference type="Gene3D" id="1.10.10.10">
    <property type="entry name" value="Winged helix-like DNA-binding domain superfamily/Winged helix DNA-binding domain"/>
    <property type="match status" value="1"/>
</dbReference>
<dbReference type="SMART" id="SM00421">
    <property type="entry name" value="HTH_LUXR"/>
    <property type="match status" value="1"/>
</dbReference>
<dbReference type="SUPFAM" id="SSF46894">
    <property type="entry name" value="C-terminal effector domain of the bipartite response regulators"/>
    <property type="match status" value="1"/>
</dbReference>
<dbReference type="InterPro" id="IPR000792">
    <property type="entry name" value="Tscrpt_reg_LuxR_C"/>
</dbReference>
<dbReference type="AlphaFoldDB" id="A0A9J6P9I8"/>
<protein>
    <submittedName>
        <fullName evidence="2">Helix-turn-helix transcriptional regulator</fullName>
    </submittedName>
</protein>
<dbReference type="InterPro" id="IPR036388">
    <property type="entry name" value="WH-like_DNA-bd_sf"/>
</dbReference>
<gene>
    <name evidence="2" type="ORF">NJQ99_03840</name>
</gene>
<dbReference type="InterPro" id="IPR016032">
    <property type="entry name" value="Sig_transdc_resp-reg_C-effctor"/>
</dbReference>
<dbReference type="GO" id="GO:0003677">
    <property type="term" value="F:DNA binding"/>
    <property type="evidence" value="ECO:0007669"/>
    <property type="project" value="InterPro"/>
</dbReference>
<organism evidence="2 3">
    <name type="scientific">Futiania mangrovi</name>
    <dbReference type="NCBI Taxonomy" id="2959716"/>
    <lineage>
        <taxon>Bacteria</taxon>
        <taxon>Pseudomonadati</taxon>
        <taxon>Pseudomonadota</taxon>
        <taxon>Alphaproteobacteria</taxon>
        <taxon>Futianiales</taxon>
        <taxon>Futianiaceae</taxon>
        <taxon>Futiania</taxon>
    </lineage>
</organism>
<evidence type="ECO:0000313" key="2">
    <source>
        <dbReference type="EMBL" id="MCP1335533.1"/>
    </source>
</evidence>
<evidence type="ECO:0000313" key="3">
    <source>
        <dbReference type="Proteomes" id="UP001055804"/>
    </source>
</evidence>
<dbReference type="RefSeq" id="WP_269331474.1">
    <property type="nucleotide sequence ID" value="NZ_JAMZFT010000001.1"/>
</dbReference>
<comment type="caution">
    <text evidence="2">The sequence shown here is derived from an EMBL/GenBank/DDBJ whole genome shotgun (WGS) entry which is preliminary data.</text>
</comment>
<dbReference type="CDD" id="cd06170">
    <property type="entry name" value="LuxR_C_like"/>
    <property type="match status" value="1"/>
</dbReference>
<evidence type="ECO:0000259" key="1">
    <source>
        <dbReference type="SMART" id="SM00421"/>
    </source>
</evidence>
<dbReference type="EMBL" id="JAMZFT010000001">
    <property type="protein sequence ID" value="MCP1335533.1"/>
    <property type="molecule type" value="Genomic_DNA"/>
</dbReference>
<proteinExistence type="predicted"/>
<sequence length="380" mass="41364">MQPPDQLVEHIYDASVIRDGWPRVVAGIASFCCASSALVLVNDGETGQLSFADEFGVSPDYRTAYLADLRRDDLRLDDLVRHPVGTVRTDTMIRHYGAYTRSRAYRELYSKLGTEHALGAFLYSDGRRAVGLRVFRSHRDGPFGKMEIRRYRSLLPHLRRAFRLRGLREAEHEGFAGAQKAVDLLSWGVFLVDPKGRVTTLNRCAARLSAQAGWDIERTLVHLGGQALATWKVDGQTRFVAAVPGRTGAGAQDDALHLSLQVAAPETSSLDDGTPFAVAFVAEPGGRGRACADGLRALHALTPSEAAVTEQLIDGWRLSVAAERLGISHETARSHLRSVFNKTGISRQADLVREALRGPALEGDAASRPAAALGPIPRRG</sequence>
<accession>A0A9J6P9I8</accession>
<dbReference type="Proteomes" id="UP001055804">
    <property type="component" value="Unassembled WGS sequence"/>
</dbReference>
<keyword evidence="3" id="KW-1185">Reference proteome</keyword>
<name>A0A9J6P9I8_9PROT</name>
<feature type="domain" description="HTH luxR-type" evidence="1">
    <location>
        <begin position="298"/>
        <end position="355"/>
    </location>
</feature>